<feature type="transmembrane region" description="Helical" evidence="2">
    <location>
        <begin position="35"/>
        <end position="57"/>
    </location>
</feature>
<dbReference type="AlphaFoldDB" id="A0A9N9IZW7"/>
<evidence type="ECO:0000256" key="2">
    <source>
        <dbReference type="SAM" id="Phobius"/>
    </source>
</evidence>
<protein>
    <submittedName>
        <fullName evidence="3">4013_t:CDS:1</fullName>
    </submittedName>
</protein>
<keyword evidence="2" id="KW-0812">Transmembrane</keyword>
<reference evidence="3" key="1">
    <citation type="submission" date="2021-06" db="EMBL/GenBank/DDBJ databases">
        <authorList>
            <person name="Kallberg Y."/>
            <person name="Tangrot J."/>
            <person name="Rosling A."/>
        </authorList>
    </citation>
    <scope>NUCLEOTIDE SEQUENCE</scope>
    <source>
        <strain evidence="3">IN212</strain>
    </source>
</reference>
<comment type="caution">
    <text evidence="3">The sequence shown here is derived from an EMBL/GenBank/DDBJ whole genome shotgun (WGS) entry which is preliminary data.</text>
</comment>
<feature type="non-terminal residue" evidence="3">
    <location>
        <position position="359"/>
    </location>
</feature>
<evidence type="ECO:0000256" key="1">
    <source>
        <dbReference type="SAM" id="MobiDB-lite"/>
    </source>
</evidence>
<feature type="non-terminal residue" evidence="3">
    <location>
        <position position="1"/>
    </location>
</feature>
<accession>A0A9N9IZW7</accession>
<dbReference type="Proteomes" id="UP000789396">
    <property type="component" value="Unassembled WGS sequence"/>
</dbReference>
<proteinExistence type="predicted"/>
<name>A0A9N9IZW7_9GLOM</name>
<sequence>LNSEDLKKIREKRFILIRLKEEWELARQNLNKRKILKIATSSVTAAGGVLALIRAIMEKATANKEYLTNIVHVIKGDEKERSLQLIDIKDVDLKDIKTERHENYIKFLTRINYLIGLEKRFVDVYDNYFGEYRTGNDDVTFFGAEIDARPILLLVGILDRYGFKNTSSNTTSPGYKYNRINKYLEKNLGSKEEEMVYYRAIAILDVFLENIFSTISQKNEKDHLFKLYETIGITKEEKPNSNDIPNYILNILKNIKNDDIISFAKKFADEILNENKKIADKISNGNKKNADKISNENNNIADKISNESKKNADKIPNESKKNADKIPNESKKNADKISNKNNNIDDEISKNIAGEISNE</sequence>
<dbReference type="OrthoDB" id="2444835at2759"/>
<evidence type="ECO:0000313" key="4">
    <source>
        <dbReference type="Proteomes" id="UP000789396"/>
    </source>
</evidence>
<feature type="compositionally biased region" description="Basic and acidic residues" evidence="1">
    <location>
        <begin position="304"/>
        <end position="338"/>
    </location>
</feature>
<dbReference type="EMBL" id="CAJVPZ010038506">
    <property type="protein sequence ID" value="CAG8755702.1"/>
    <property type="molecule type" value="Genomic_DNA"/>
</dbReference>
<feature type="region of interest" description="Disordered" evidence="1">
    <location>
        <begin position="284"/>
        <end position="359"/>
    </location>
</feature>
<gene>
    <name evidence="3" type="ORF">RFULGI_LOCUS13930</name>
</gene>
<keyword evidence="4" id="KW-1185">Reference proteome</keyword>
<keyword evidence="2" id="KW-1133">Transmembrane helix</keyword>
<organism evidence="3 4">
    <name type="scientific">Racocetra fulgida</name>
    <dbReference type="NCBI Taxonomy" id="60492"/>
    <lineage>
        <taxon>Eukaryota</taxon>
        <taxon>Fungi</taxon>
        <taxon>Fungi incertae sedis</taxon>
        <taxon>Mucoromycota</taxon>
        <taxon>Glomeromycotina</taxon>
        <taxon>Glomeromycetes</taxon>
        <taxon>Diversisporales</taxon>
        <taxon>Gigasporaceae</taxon>
        <taxon>Racocetra</taxon>
    </lineage>
</organism>
<evidence type="ECO:0000313" key="3">
    <source>
        <dbReference type="EMBL" id="CAG8755702.1"/>
    </source>
</evidence>
<keyword evidence="2" id="KW-0472">Membrane</keyword>